<dbReference type="eggNOG" id="ENOG502ZR6S">
    <property type="taxonomic scope" value="Bacteria"/>
</dbReference>
<protein>
    <submittedName>
        <fullName evidence="2">Uncharacterized protein</fullName>
    </submittedName>
</protein>
<proteinExistence type="predicted"/>
<name>Q0RC88_FRAAA</name>
<feature type="compositionally biased region" description="Basic and acidic residues" evidence="1">
    <location>
        <begin position="177"/>
        <end position="198"/>
    </location>
</feature>
<reference evidence="2 3" key="1">
    <citation type="journal article" date="2007" name="Genome Res.">
        <title>Genome characteristics of facultatively symbiotic Frankia sp. strains reflect host range and host plant biogeography.</title>
        <authorList>
            <person name="Normand P."/>
            <person name="Lapierre P."/>
            <person name="Tisa L.S."/>
            <person name="Gogarten J.P."/>
            <person name="Alloisio N."/>
            <person name="Bagnarol E."/>
            <person name="Bassi C.A."/>
            <person name="Berry A.M."/>
            <person name="Bickhart D.M."/>
            <person name="Choisne N."/>
            <person name="Couloux A."/>
            <person name="Cournoyer B."/>
            <person name="Cruveiller S."/>
            <person name="Daubin V."/>
            <person name="Demange N."/>
            <person name="Francino M.P."/>
            <person name="Goltsman E."/>
            <person name="Huang Y."/>
            <person name="Kopp O.R."/>
            <person name="Labarre L."/>
            <person name="Lapidus A."/>
            <person name="Lavire C."/>
            <person name="Marechal J."/>
            <person name="Martinez M."/>
            <person name="Mastronunzio J.E."/>
            <person name="Mullin B.C."/>
            <person name="Niemann J."/>
            <person name="Pujic P."/>
            <person name="Rawnsley T."/>
            <person name="Rouy Z."/>
            <person name="Schenowitz C."/>
            <person name="Sellstedt A."/>
            <person name="Tavares F."/>
            <person name="Tomkins J.P."/>
            <person name="Vallenet D."/>
            <person name="Valverde C."/>
            <person name="Wall L.G."/>
            <person name="Wang Y."/>
            <person name="Medigue C."/>
            <person name="Benson D.R."/>
        </authorList>
    </citation>
    <scope>NUCLEOTIDE SEQUENCE [LARGE SCALE GENOMIC DNA]</scope>
    <source>
        <strain evidence="3">DSM 45986 / CECT 9034 / ACN14a</strain>
    </source>
</reference>
<dbReference type="AlphaFoldDB" id="Q0RC88"/>
<dbReference type="Proteomes" id="UP000000657">
    <property type="component" value="Chromosome"/>
</dbReference>
<dbReference type="KEGG" id="fal:FRAAL6316"/>
<evidence type="ECO:0000313" key="3">
    <source>
        <dbReference type="Proteomes" id="UP000000657"/>
    </source>
</evidence>
<keyword evidence="3" id="KW-1185">Reference proteome</keyword>
<dbReference type="HOGENOM" id="CLU_100930_0_0_11"/>
<evidence type="ECO:0000313" key="2">
    <source>
        <dbReference type="EMBL" id="CAJ64939.1"/>
    </source>
</evidence>
<feature type="region of interest" description="Disordered" evidence="1">
    <location>
        <begin position="103"/>
        <end position="139"/>
    </location>
</feature>
<dbReference type="EMBL" id="CT573213">
    <property type="protein sequence ID" value="CAJ64939.1"/>
    <property type="molecule type" value="Genomic_DNA"/>
</dbReference>
<evidence type="ECO:0000256" key="1">
    <source>
        <dbReference type="SAM" id="MobiDB-lite"/>
    </source>
</evidence>
<accession>Q0RC88</accession>
<sequence>MYRPGRAAWQVAVRDEGWCPEEALQLWAHRPLDGSPPPADARLAFPGGAGPDQELVVDGARAWGWSRHEAGLLRPTAAAYLFDHLLATLLGSGAQQAPGIRDHRGWASPDRPVGPGATPARTGSPARRPGAPLRAGTTVPAGAAVPAAAAVPIGAAEHPGRRADFTEVALPAARSKARSESGSEARSEAHSDRTVPIG</sequence>
<feature type="region of interest" description="Disordered" evidence="1">
    <location>
        <begin position="170"/>
        <end position="198"/>
    </location>
</feature>
<organism evidence="2 3">
    <name type="scientific">Frankia alni (strain DSM 45986 / CECT 9034 / ACN14a)</name>
    <dbReference type="NCBI Taxonomy" id="326424"/>
    <lineage>
        <taxon>Bacteria</taxon>
        <taxon>Bacillati</taxon>
        <taxon>Actinomycetota</taxon>
        <taxon>Actinomycetes</taxon>
        <taxon>Frankiales</taxon>
        <taxon>Frankiaceae</taxon>
        <taxon>Frankia</taxon>
    </lineage>
</organism>
<gene>
    <name evidence="2" type="ordered locus">FRAAL6316</name>
</gene>